<protein>
    <submittedName>
        <fullName evidence="3">Molecular chaperone DnaJ</fullName>
    </submittedName>
</protein>
<evidence type="ECO:0000259" key="2">
    <source>
        <dbReference type="SMART" id="SM00271"/>
    </source>
</evidence>
<dbReference type="EMBL" id="CP038852">
    <property type="protein sequence ID" value="QIZ21221.1"/>
    <property type="molecule type" value="Genomic_DNA"/>
</dbReference>
<dbReference type="Gene3D" id="1.10.287.110">
    <property type="entry name" value="DnaJ domain"/>
    <property type="match status" value="1"/>
</dbReference>
<dbReference type="Proteomes" id="UP000501094">
    <property type="component" value="Chromosome"/>
</dbReference>
<accession>A0A6H1Q354</accession>
<proteinExistence type="predicted"/>
<dbReference type="InterPro" id="IPR036869">
    <property type="entry name" value="J_dom_sf"/>
</dbReference>
<keyword evidence="1" id="KW-1133">Transmembrane helix</keyword>
<dbReference type="SMART" id="SM00271">
    <property type="entry name" value="DnaJ"/>
    <property type="match status" value="1"/>
</dbReference>
<dbReference type="RefSeq" id="WP_168607080.1">
    <property type="nucleotide sequence ID" value="NZ_CP038852.1"/>
</dbReference>
<reference evidence="3 4" key="1">
    <citation type="journal article" date="2020" name="Nat. Microbiol.">
        <title>Lysogenic host-virus interactions in SAR11 marine bacteria.</title>
        <authorList>
            <person name="Morris R.M."/>
            <person name="Cain K.R."/>
            <person name="Hvorecny K.L."/>
            <person name="Kollman J.M."/>
        </authorList>
    </citation>
    <scope>NUCLEOTIDE SEQUENCE [LARGE SCALE GENOMIC DNA]</scope>
    <source>
        <strain evidence="3 4">NP1</strain>
    </source>
</reference>
<keyword evidence="1" id="KW-0472">Membrane</keyword>
<feature type="transmembrane region" description="Helical" evidence="1">
    <location>
        <begin position="6"/>
        <end position="24"/>
    </location>
</feature>
<feature type="domain" description="J" evidence="2">
    <location>
        <begin position="111"/>
        <end position="168"/>
    </location>
</feature>
<dbReference type="AlphaFoldDB" id="A0A6H1Q354"/>
<evidence type="ECO:0000256" key="1">
    <source>
        <dbReference type="SAM" id="Phobius"/>
    </source>
</evidence>
<dbReference type="KEGG" id="peg:E5R92_05425"/>
<keyword evidence="4" id="KW-1185">Reference proteome</keyword>
<keyword evidence="1" id="KW-0812">Transmembrane</keyword>
<feature type="transmembrane region" description="Helical" evidence="1">
    <location>
        <begin position="36"/>
        <end position="56"/>
    </location>
</feature>
<evidence type="ECO:0000313" key="3">
    <source>
        <dbReference type="EMBL" id="QIZ21221.1"/>
    </source>
</evidence>
<name>A0A6H1Q354_9PROT</name>
<evidence type="ECO:0000313" key="4">
    <source>
        <dbReference type="Proteomes" id="UP000501094"/>
    </source>
</evidence>
<sequence>MNIIIYTLVFLGITYFLLKLVANTSSKKISKHLRKLIFLGMIILAILFVVAGKFLLSIPLTLLSLALVKLKGFSIFQLIGLFRLIQTLRSSGRFSFNQNQNIKNSSTITLEEAYKILNLDIKKKITKKDVQKAHIKIQKKIHPDISPETTRLSMIVNEAKEVVLKNIV</sequence>
<gene>
    <name evidence="3" type="ORF">E5R92_05425</name>
</gene>
<organism evidence="3 4">
    <name type="scientific">Candidatus Pelagibacter giovannonii</name>
    <dbReference type="NCBI Taxonomy" id="2563896"/>
    <lineage>
        <taxon>Bacteria</taxon>
        <taxon>Pseudomonadati</taxon>
        <taxon>Pseudomonadota</taxon>
        <taxon>Alphaproteobacteria</taxon>
        <taxon>Candidatus Pelagibacterales</taxon>
        <taxon>Candidatus Pelagibacteraceae</taxon>
        <taxon>Candidatus Pelagibacter</taxon>
    </lineage>
</organism>
<dbReference type="SUPFAM" id="SSF46565">
    <property type="entry name" value="Chaperone J-domain"/>
    <property type="match status" value="1"/>
</dbReference>
<dbReference type="InterPro" id="IPR001623">
    <property type="entry name" value="DnaJ_domain"/>
</dbReference>
<feature type="transmembrane region" description="Helical" evidence="1">
    <location>
        <begin position="62"/>
        <end position="85"/>
    </location>
</feature>